<evidence type="ECO:0000256" key="3">
    <source>
        <dbReference type="SAM" id="MobiDB-lite"/>
    </source>
</evidence>
<dbReference type="Proteomes" id="UP000315677">
    <property type="component" value="Unassembled WGS sequence"/>
</dbReference>
<dbReference type="GO" id="GO:0003700">
    <property type="term" value="F:DNA-binding transcription factor activity"/>
    <property type="evidence" value="ECO:0007669"/>
    <property type="project" value="TreeGrafter"/>
</dbReference>
<dbReference type="PANTHER" id="PTHR30055">
    <property type="entry name" value="HTH-TYPE TRANSCRIPTIONAL REGULATOR RUTR"/>
    <property type="match status" value="1"/>
</dbReference>
<evidence type="ECO:0000259" key="4">
    <source>
        <dbReference type="PROSITE" id="PS50977"/>
    </source>
</evidence>
<dbReference type="PANTHER" id="PTHR30055:SF209">
    <property type="entry name" value="POSSIBLE TRANSCRIPTIONAL REGULATORY PROTEIN (PROBABLY TETR-FAMILY)"/>
    <property type="match status" value="1"/>
</dbReference>
<evidence type="ECO:0000256" key="2">
    <source>
        <dbReference type="PROSITE-ProRule" id="PRU00335"/>
    </source>
</evidence>
<keyword evidence="1 2" id="KW-0238">DNA-binding</keyword>
<dbReference type="PROSITE" id="PS50977">
    <property type="entry name" value="HTH_TETR_2"/>
    <property type="match status" value="1"/>
</dbReference>
<name>A0A543DIE1_9PSEU</name>
<evidence type="ECO:0000256" key="1">
    <source>
        <dbReference type="ARBA" id="ARBA00023125"/>
    </source>
</evidence>
<feature type="domain" description="HTH tetR-type" evidence="4">
    <location>
        <begin position="35"/>
        <end position="95"/>
    </location>
</feature>
<feature type="DNA-binding region" description="H-T-H motif" evidence="2">
    <location>
        <begin position="58"/>
        <end position="77"/>
    </location>
</feature>
<sequence length="211" mass="22838">MVRFMRQDANGPQSGSSTRRELPVVGAVAERADAARNRARILAAAEQLFDAHGVDAVTMDDVVAAAGVGKGTLFRRFRDKGGLAAALLDRYESELQERLLSGPPPLGPGAAPAERLGAFVWAYLRYVDERIDLVQMSQSSAPGARLRTGAHALWRRHLVVLLTAAGVEGAELRADLLLAGLAAEQVRYWLRDEGRDRDRLAQELTTLALAS</sequence>
<accession>A0A543DIE1</accession>
<keyword evidence="6" id="KW-1185">Reference proteome</keyword>
<evidence type="ECO:0000313" key="6">
    <source>
        <dbReference type="Proteomes" id="UP000315677"/>
    </source>
</evidence>
<dbReference type="PRINTS" id="PR00455">
    <property type="entry name" value="HTHTETR"/>
</dbReference>
<dbReference type="InterPro" id="IPR050109">
    <property type="entry name" value="HTH-type_TetR-like_transc_reg"/>
</dbReference>
<dbReference type="AlphaFoldDB" id="A0A543DIE1"/>
<protein>
    <submittedName>
        <fullName evidence="5">TetR family transcriptional regulator</fullName>
    </submittedName>
</protein>
<dbReference type="GO" id="GO:0000976">
    <property type="term" value="F:transcription cis-regulatory region binding"/>
    <property type="evidence" value="ECO:0007669"/>
    <property type="project" value="TreeGrafter"/>
</dbReference>
<dbReference type="PROSITE" id="PS01081">
    <property type="entry name" value="HTH_TETR_1"/>
    <property type="match status" value="1"/>
</dbReference>
<dbReference type="Gene3D" id="1.10.357.10">
    <property type="entry name" value="Tetracycline Repressor, domain 2"/>
    <property type="match status" value="1"/>
</dbReference>
<dbReference type="InterPro" id="IPR009057">
    <property type="entry name" value="Homeodomain-like_sf"/>
</dbReference>
<dbReference type="InterPro" id="IPR023772">
    <property type="entry name" value="DNA-bd_HTH_TetR-type_CS"/>
</dbReference>
<organism evidence="5 6">
    <name type="scientific">Pseudonocardia kunmingensis</name>
    <dbReference type="NCBI Taxonomy" id="630975"/>
    <lineage>
        <taxon>Bacteria</taxon>
        <taxon>Bacillati</taxon>
        <taxon>Actinomycetota</taxon>
        <taxon>Actinomycetes</taxon>
        <taxon>Pseudonocardiales</taxon>
        <taxon>Pseudonocardiaceae</taxon>
        <taxon>Pseudonocardia</taxon>
    </lineage>
</organism>
<dbReference type="EMBL" id="VFPA01000003">
    <property type="protein sequence ID" value="TQM09081.1"/>
    <property type="molecule type" value="Genomic_DNA"/>
</dbReference>
<dbReference type="SUPFAM" id="SSF46689">
    <property type="entry name" value="Homeodomain-like"/>
    <property type="match status" value="1"/>
</dbReference>
<comment type="caution">
    <text evidence="5">The sequence shown here is derived from an EMBL/GenBank/DDBJ whole genome shotgun (WGS) entry which is preliminary data.</text>
</comment>
<proteinExistence type="predicted"/>
<dbReference type="InterPro" id="IPR001647">
    <property type="entry name" value="HTH_TetR"/>
</dbReference>
<evidence type="ECO:0000313" key="5">
    <source>
        <dbReference type="EMBL" id="TQM09081.1"/>
    </source>
</evidence>
<gene>
    <name evidence="5" type="ORF">FB558_4824</name>
</gene>
<dbReference type="Pfam" id="PF00440">
    <property type="entry name" value="TetR_N"/>
    <property type="match status" value="1"/>
</dbReference>
<reference evidence="5 6" key="1">
    <citation type="submission" date="2019-06" db="EMBL/GenBank/DDBJ databases">
        <title>Sequencing the genomes of 1000 actinobacteria strains.</title>
        <authorList>
            <person name="Klenk H.-P."/>
        </authorList>
    </citation>
    <scope>NUCLEOTIDE SEQUENCE [LARGE SCALE GENOMIC DNA]</scope>
    <source>
        <strain evidence="5 6">DSM 45301</strain>
    </source>
</reference>
<feature type="region of interest" description="Disordered" evidence="3">
    <location>
        <begin position="1"/>
        <end position="22"/>
    </location>
</feature>